<dbReference type="eggNOG" id="COG0527">
    <property type="taxonomic scope" value="Bacteria"/>
</dbReference>
<comment type="pathway">
    <text evidence="1 13">Amino-acid biosynthesis; L-lysine biosynthesis via DAP pathway; (S)-tetrahydrodipicolinate from L-aspartate: step 1/4.</text>
</comment>
<dbReference type="Pfam" id="PF00696">
    <property type="entry name" value="AA_kinase"/>
    <property type="match status" value="1"/>
</dbReference>
<comment type="catalytic activity">
    <reaction evidence="11 12">
        <text>L-aspartate + ATP = 4-phospho-L-aspartate + ADP</text>
        <dbReference type="Rhea" id="RHEA:23776"/>
        <dbReference type="ChEBI" id="CHEBI:29991"/>
        <dbReference type="ChEBI" id="CHEBI:30616"/>
        <dbReference type="ChEBI" id="CHEBI:57535"/>
        <dbReference type="ChEBI" id="CHEBI:456216"/>
        <dbReference type="EC" id="2.7.2.4"/>
    </reaction>
</comment>
<sequence>MSLVVQKFGGTSVATPQARDRLLHHVKQCQAEGHEVVLVVSAMGRKGDPYATDTLIGLLEQIDPHVDLDKKDLLMSCGEIISCALLSHFLEVHGIPAEPLTGYQARILTTDAFSQSDILNIDTTVIKNYLSQGKVVVLAGFQGVTWDGKITTLGRGGSDTTAVELGGYLRAQRVDIFTDVPGVAIVDPRIVPDAAYLENISYAEMYQLAAHGAKVIHPRAVKAAEKFALSVYVRSTFSDERGTLISSTPCTTTKKIFGMSLDAEMSCLTIKKEDCPIPDFEKQGIVLYTTQEDSYHLYLKKEHVSRFLANVAHSRYEYMDSLGRLSVFFHPENREEIGVKTGEYFTQHKTHIHDVFWFDNYTSIFVGHEYVQTLARDLYQLF</sequence>
<dbReference type="GO" id="GO:0004072">
    <property type="term" value="F:aspartate kinase activity"/>
    <property type="evidence" value="ECO:0007669"/>
    <property type="project" value="UniProtKB-EC"/>
</dbReference>
<dbReference type="AlphaFoldDB" id="A0A081C808"/>
<comment type="pathway">
    <text evidence="2 13">Amino-acid biosynthesis; L-methionine biosynthesis via de novo pathway; L-homoserine from L-aspartate: step 1/3.</text>
</comment>
<accession>A0A081C808</accession>
<dbReference type="UniPathway" id="UPA00034">
    <property type="reaction ID" value="UER00015"/>
</dbReference>
<evidence type="ECO:0000256" key="7">
    <source>
        <dbReference type="ARBA" id="ARBA00022741"/>
    </source>
</evidence>
<dbReference type="HOGENOM" id="CLU_009116_3_1_0"/>
<dbReference type="PROSITE" id="PS00324">
    <property type="entry name" value="ASPARTOKINASE"/>
    <property type="match status" value="1"/>
</dbReference>
<dbReference type="NCBIfam" id="TIGR00657">
    <property type="entry name" value="asp_kinases"/>
    <property type="match status" value="1"/>
</dbReference>
<dbReference type="SUPFAM" id="SSF53633">
    <property type="entry name" value="Carbamate kinase-like"/>
    <property type="match status" value="1"/>
</dbReference>
<evidence type="ECO:0000256" key="13">
    <source>
        <dbReference type="RuleBase" id="RU004249"/>
    </source>
</evidence>
<organism evidence="15">
    <name type="scientific">Vecturithrix granuli</name>
    <dbReference type="NCBI Taxonomy" id="1499967"/>
    <lineage>
        <taxon>Bacteria</taxon>
        <taxon>Candidatus Moduliflexota</taxon>
        <taxon>Candidatus Vecturitrichia</taxon>
        <taxon>Candidatus Vecturitrichales</taxon>
        <taxon>Candidatus Vecturitrichaceae</taxon>
        <taxon>Candidatus Vecturithrix</taxon>
    </lineage>
</organism>
<dbReference type="PANTHER" id="PTHR21499">
    <property type="entry name" value="ASPARTATE KINASE"/>
    <property type="match status" value="1"/>
</dbReference>
<evidence type="ECO:0000256" key="11">
    <source>
        <dbReference type="ARBA" id="ARBA00047872"/>
    </source>
</evidence>
<dbReference type="GO" id="GO:0005829">
    <property type="term" value="C:cytosol"/>
    <property type="evidence" value="ECO:0007669"/>
    <property type="project" value="TreeGrafter"/>
</dbReference>
<dbReference type="GO" id="GO:0009090">
    <property type="term" value="P:homoserine biosynthetic process"/>
    <property type="evidence" value="ECO:0007669"/>
    <property type="project" value="TreeGrafter"/>
</dbReference>
<evidence type="ECO:0000256" key="8">
    <source>
        <dbReference type="ARBA" id="ARBA00022777"/>
    </source>
</evidence>
<feature type="domain" description="Aspartate/glutamate/uridylate kinase" evidence="14">
    <location>
        <begin position="3"/>
        <end position="235"/>
    </location>
</feature>
<dbReference type="InterPro" id="IPR018042">
    <property type="entry name" value="Aspartate_kinase_CS"/>
</dbReference>
<evidence type="ECO:0000256" key="9">
    <source>
        <dbReference type="ARBA" id="ARBA00022840"/>
    </source>
</evidence>
<dbReference type="Proteomes" id="UP000030661">
    <property type="component" value="Unassembled WGS sequence"/>
</dbReference>
<dbReference type="Gene3D" id="3.40.1160.10">
    <property type="entry name" value="Acetylglutamate kinase-like"/>
    <property type="match status" value="1"/>
</dbReference>
<evidence type="ECO:0000256" key="12">
    <source>
        <dbReference type="RuleBase" id="RU003448"/>
    </source>
</evidence>
<evidence type="ECO:0000256" key="6">
    <source>
        <dbReference type="ARBA" id="ARBA00022679"/>
    </source>
</evidence>
<keyword evidence="6 12" id="KW-0808">Transferase</keyword>
<evidence type="ECO:0000313" key="16">
    <source>
        <dbReference type="Proteomes" id="UP000030661"/>
    </source>
</evidence>
<dbReference type="InterPro" id="IPR001341">
    <property type="entry name" value="Asp_kinase"/>
</dbReference>
<comment type="pathway">
    <text evidence="3 13">Amino-acid biosynthesis; L-threonine biosynthesis; L-threonine from L-aspartate: step 1/5.</text>
</comment>
<dbReference type="EC" id="2.7.2.4" evidence="12"/>
<protein>
    <recommendedName>
        <fullName evidence="12">Aspartokinase</fullName>
        <ecNumber evidence="12">2.7.2.4</ecNumber>
    </recommendedName>
</protein>
<evidence type="ECO:0000256" key="3">
    <source>
        <dbReference type="ARBA" id="ARBA00005139"/>
    </source>
</evidence>
<dbReference type="GO" id="GO:0009089">
    <property type="term" value="P:lysine biosynthetic process via diaminopimelate"/>
    <property type="evidence" value="ECO:0007669"/>
    <property type="project" value="UniProtKB-UniPathway"/>
</dbReference>
<gene>
    <name evidence="15" type="ORF">U27_00611</name>
</gene>
<evidence type="ECO:0000256" key="10">
    <source>
        <dbReference type="ARBA" id="ARBA00023154"/>
    </source>
</evidence>
<dbReference type="PANTHER" id="PTHR21499:SF3">
    <property type="entry name" value="ASPARTOKINASE"/>
    <property type="match status" value="1"/>
</dbReference>
<evidence type="ECO:0000259" key="14">
    <source>
        <dbReference type="Pfam" id="PF00696"/>
    </source>
</evidence>
<keyword evidence="9" id="KW-0067">ATP-binding</keyword>
<keyword evidence="7" id="KW-0547">Nucleotide-binding</keyword>
<evidence type="ECO:0000256" key="4">
    <source>
        <dbReference type="ARBA" id="ARBA00010122"/>
    </source>
</evidence>
<keyword evidence="10" id="KW-0457">Lysine biosynthesis</keyword>
<dbReference type="InterPro" id="IPR036393">
    <property type="entry name" value="AceGlu_kinase-like_sf"/>
</dbReference>
<evidence type="ECO:0000256" key="2">
    <source>
        <dbReference type="ARBA" id="ARBA00004986"/>
    </source>
</evidence>
<keyword evidence="16" id="KW-1185">Reference proteome</keyword>
<dbReference type="InterPro" id="IPR001048">
    <property type="entry name" value="Asp/Glu/Uridylate_kinase"/>
</dbReference>
<proteinExistence type="inferred from homology"/>
<dbReference type="UniPathway" id="UPA00050">
    <property type="reaction ID" value="UER00461"/>
</dbReference>
<dbReference type="EMBL" id="DF820474">
    <property type="protein sequence ID" value="GAK60713.1"/>
    <property type="molecule type" value="Genomic_DNA"/>
</dbReference>
<dbReference type="UniPathway" id="UPA00051">
    <property type="reaction ID" value="UER00462"/>
</dbReference>
<evidence type="ECO:0000313" key="15">
    <source>
        <dbReference type="EMBL" id="GAK60713.1"/>
    </source>
</evidence>
<dbReference type="GO" id="GO:0005524">
    <property type="term" value="F:ATP binding"/>
    <property type="evidence" value="ECO:0007669"/>
    <property type="project" value="UniProtKB-KW"/>
</dbReference>
<reference evidence="15" key="1">
    <citation type="journal article" date="2015" name="PeerJ">
        <title>First genomic representation of candidate bacterial phylum KSB3 points to enhanced environmental sensing as a trigger of wastewater bulking.</title>
        <authorList>
            <person name="Sekiguchi Y."/>
            <person name="Ohashi A."/>
            <person name="Parks D.H."/>
            <person name="Yamauchi T."/>
            <person name="Tyson G.W."/>
            <person name="Hugenholtz P."/>
        </authorList>
    </citation>
    <scope>NUCLEOTIDE SEQUENCE [LARGE SCALE GENOMIC DNA]</scope>
</reference>
<keyword evidence="5 13" id="KW-0028">Amino-acid biosynthesis</keyword>
<dbReference type="STRING" id="1499967.U27_00611"/>
<evidence type="ECO:0000256" key="5">
    <source>
        <dbReference type="ARBA" id="ARBA00022605"/>
    </source>
</evidence>
<keyword evidence="8 12" id="KW-0418">Kinase</keyword>
<dbReference type="GO" id="GO:0009088">
    <property type="term" value="P:threonine biosynthetic process"/>
    <property type="evidence" value="ECO:0007669"/>
    <property type="project" value="UniProtKB-UniPathway"/>
</dbReference>
<evidence type="ECO:0000256" key="1">
    <source>
        <dbReference type="ARBA" id="ARBA00004766"/>
    </source>
</evidence>
<name>A0A081C808_VECG1</name>
<comment type="similarity">
    <text evidence="4 12">Belongs to the aspartokinase family.</text>
</comment>